<comment type="subunit">
    <text evidence="7">The complex is composed of two ATP-binding proteins (ArtP), two transmembrane proteins (ArtM and ArtQ) and two solute-binding proteins (ArtJ and ArtI).</text>
</comment>
<dbReference type="NCBIfam" id="NF011583">
    <property type="entry name" value="PRK15007.1"/>
    <property type="match status" value="1"/>
</dbReference>
<comment type="subcellular location">
    <subcellularLocation>
        <location evidence="1">Periplasm</location>
    </subcellularLocation>
</comment>
<accession>A0A1Y0L646</accession>
<keyword evidence="3" id="KW-0813">Transport</keyword>
<evidence type="ECO:0000256" key="8">
    <source>
        <dbReference type="RuleBase" id="RU003744"/>
    </source>
</evidence>
<evidence type="ECO:0000313" key="14">
    <source>
        <dbReference type="Proteomes" id="UP000195729"/>
    </source>
</evidence>
<dbReference type="PROSITE" id="PS01039">
    <property type="entry name" value="SBP_BACTERIAL_3"/>
    <property type="match status" value="1"/>
</dbReference>
<dbReference type="Proteomes" id="UP000195729">
    <property type="component" value="Chromosome"/>
</dbReference>
<evidence type="ECO:0000256" key="2">
    <source>
        <dbReference type="ARBA" id="ARBA00010333"/>
    </source>
</evidence>
<evidence type="ECO:0000256" key="3">
    <source>
        <dbReference type="ARBA" id="ARBA00022448"/>
    </source>
</evidence>
<dbReference type="PANTHER" id="PTHR35936:SF20">
    <property type="entry name" value="ABC TRANSPORTER ARGININE-BINDING PROTEIN 2-RELATED"/>
    <property type="match status" value="1"/>
</dbReference>
<evidence type="ECO:0000256" key="4">
    <source>
        <dbReference type="ARBA" id="ARBA00022729"/>
    </source>
</evidence>
<evidence type="ECO:0000259" key="11">
    <source>
        <dbReference type="SMART" id="SM00079"/>
    </source>
</evidence>
<dbReference type="GO" id="GO:0015276">
    <property type="term" value="F:ligand-gated monoatomic ion channel activity"/>
    <property type="evidence" value="ECO:0007669"/>
    <property type="project" value="InterPro"/>
</dbReference>
<dbReference type="InterPro" id="IPR001320">
    <property type="entry name" value="Iontro_rcpt_C"/>
</dbReference>
<name>A0A1Y0L646_TATCI</name>
<dbReference type="GO" id="GO:0016020">
    <property type="term" value="C:membrane"/>
    <property type="evidence" value="ECO:0007669"/>
    <property type="project" value="InterPro"/>
</dbReference>
<dbReference type="RefSeq" id="WP_087487860.1">
    <property type="nucleotide sequence ID" value="NZ_CP015579.1"/>
</dbReference>
<gene>
    <name evidence="12" type="ORF">A7K98_06675</name>
    <name evidence="13" type="ORF">A7K99_06675</name>
</gene>
<organism evidence="12 15">
    <name type="scientific">Tatumella citrea</name>
    <name type="common">Pantoea citrea</name>
    <dbReference type="NCBI Taxonomy" id="53336"/>
    <lineage>
        <taxon>Bacteria</taxon>
        <taxon>Pseudomonadati</taxon>
        <taxon>Pseudomonadota</taxon>
        <taxon>Gammaproteobacteria</taxon>
        <taxon>Enterobacterales</taxon>
        <taxon>Erwiniaceae</taxon>
        <taxon>Tatumella</taxon>
    </lineage>
</organism>
<keyword evidence="6" id="KW-0029">Amino-acid transport</keyword>
<reference evidence="14 15" key="1">
    <citation type="submission" date="2016-05" db="EMBL/GenBank/DDBJ databases">
        <title>Complete genome sequence of two 2,5-diketo-D-glunonic acid producing strain Tatumella citrea.</title>
        <authorList>
            <person name="Duan C."/>
            <person name="Yang J."/>
            <person name="Yang S."/>
        </authorList>
    </citation>
    <scope>NUCLEOTIDE SEQUENCE [LARGE SCALE GENOMIC DNA]</scope>
    <source>
        <strain evidence="13 14">ATCC 39140</strain>
        <strain evidence="12 15">DSM 13699</strain>
    </source>
</reference>
<dbReference type="PANTHER" id="PTHR35936">
    <property type="entry name" value="MEMBRANE-BOUND LYTIC MUREIN TRANSGLYCOSYLASE F"/>
    <property type="match status" value="1"/>
</dbReference>
<dbReference type="KEGG" id="tci:A7K98_06675"/>
<dbReference type="EMBL" id="CP015581">
    <property type="protein sequence ID" value="ARU97532.1"/>
    <property type="molecule type" value="Genomic_DNA"/>
</dbReference>
<protein>
    <submittedName>
        <fullName evidence="12">Arginine ABC transporter substrate-binding protein</fullName>
    </submittedName>
</protein>
<evidence type="ECO:0000256" key="9">
    <source>
        <dbReference type="SAM" id="SignalP"/>
    </source>
</evidence>
<feature type="signal peptide" evidence="9">
    <location>
        <begin position="1"/>
        <end position="19"/>
    </location>
</feature>
<proteinExistence type="inferred from homology"/>
<dbReference type="OrthoDB" id="9768183at2"/>
<dbReference type="FunFam" id="3.40.190.10:FF:000014">
    <property type="entry name" value="Arginine ABC transporter substrate-binding protein"/>
    <property type="match status" value="1"/>
</dbReference>
<dbReference type="GO" id="GO:0030288">
    <property type="term" value="C:outer membrane-bounded periplasmic space"/>
    <property type="evidence" value="ECO:0007669"/>
    <property type="project" value="InterPro"/>
</dbReference>
<dbReference type="NCBIfam" id="TIGR01096">
    <property type="entry name" value="3A0103s03R"/>
    <property type="match status" value="1"/>
</dbReference>
<evidence type="ECO:0000313" key="13">
    <source>
        <dbReference type="EMBL" id="ARU97532.1"/>
    </source>
</evidence>
<evidence type="ECO:0000256" key="7">
    <source>
        <dbReference type="ARBA" id="ARBA00063465"/>
    </source>
</evidence>
<dbReference type="InterPro" id="IPR001638">
    <property type="entry name" value="Solute-binding_3/MltF_N"/>
</dbReference>
<evidence type="ECO:0000256" key="6">
    <source>
        <dbReference type="ARBA" id="ARBA00022970"/>
    </source>
</evidence>
<evidence type="ECO:0000256" key="1">
    <source>
        <dbReference type="ARBA" id="ARBA00004418"/>
    </source>
</evidence>
<evidence type="ECO:0000259" key="10">
    <source>
        <dbReference type="SMART" id="SM00062"/>
    </source>
</evidence>
<dbReference type="Pfam" id="PF00497">
    <property type="entry name" value="SBP_bac_3"/>
    <property type="match status" value="1"/>
</dbReference>
<keyword evidence="5" id="KW-0574">Periplasm</keyword>
<feature type="domain" description="Ionotropic glutamate receptor C-terminal" evidence="11">
    <location>
        <begin position="22"/>
        <end position="243"/>
    </location>
</feature>
<sequence>MKKIILAALLAGASLSASAATTLHFATEASYPPFEFIGADNKIQGFDVDLANAICKKIDATCVFSNQSFDSLIPGLKFRRYDAVMAGMDITPDREKQVLFTQAYYDNSALFIAQKGKFTDIAALKGLRVGVQNGTTHQKYLTDKHPEITMVPYDSYQNAMLDLQNGRLNAVFGDTAVVNEWLKKDPKLGAVGNKVTDKDYFGTGLGIAVRQGNTALQKSLNDGLTAVKADGEYQTIYHKWFQQ</sequence>
<dbReference type="AlphaFoldDB" id="A0A1Y0L646"/>
<dbReference type="CDD" id="cd13700">
    <property type="entry name" value="PBP2_Arg_STM4351"/>
    <property type="match status" value="1"/>
</dbReference>
<keyword evidence="4 9" id="KW-0732">Signal</keyword>
<dbReference type="InterPro" id="IPR018313">
    <property type="entry name" value="SBP_3_CS"/>
</dbReference>
<keyword evidence="14" id="KW-1185">Reference proteome</keyword>
<dbReference type="Proteomes" id="UP000195814">
    <property type="component" value="Chromosome"/>
</dbReference>
<dbReference type="EMBL" id="CP015579">
    <property type="protein sequence ID" value="ARU93493.1"/>
    <property type="molecule type" value="Genomic_DNA"/>
</dbReference>
<evidence type="ECO:0000313" key="12">
    <source>
        <dbReference type="EMBL" id="ARU93493.1"/>
    </source>
</evidence>
<feature type="domain" description="Solute-binding protein family 3/N-terminal" evidence="10">
    <location>
        <begin position="22"/>
        <end position="241"/>
    </location>
</feature>
<comment type="similarity">
    <text evidence="2 8">Belongs to the bacterial solute-binding protein 3 family.</text>
</comment>
<evidence type="ECO:0000313" key="15">
    <source>
        <dbReference type="Proteomes" id="UP000195814"/>
    </source>
</evidence>
<dbReference type="InterPro" id="IPR005768">
    <property type="entry name" value="Lys_Arg_Orn-bd"/>
</dbReference>
<dbReference type="Gene3D" id="3.40.190.10">
    <property type="entry name" value="Periplasmic binding protein-like II"/>
    <property type="match status" value="2"/>
</dbReference>
<dbReference type="SUPFAM" id="SSF53850">
    <property type="entry name" value="Periplasmic binding protein-like II"/>
    <property type="match status" value="1"/>
</dbReference>
<feature type="chain" id="PRO_5012168928" evidence="9">
    <location>
        <begin position="20"/>
        <end position="243"/>
    </location>
</feature>
<dbReference type="SMART" id="SM00062">
    <property type="entry name" value="PBPb"/>
    <property type="match status" value="1"/>
</dbReference>
<evidence type="ECO:0000256" key="5">
    <source>
        <dbReference type="ARBA" id="ARBA00022764"/>
    </source>
</evidence>
<dbReference type="SMART" id="SM00079">
    <property type="entry name" value="PBPe"/>
    <property type="match status" value="1"/>
</dbReference>
<dbReference type="GO" id="GO:0006865">
    <property type="term" value="P:amino acid transport"/>
    <property type="evidence" value="ECO:0007669"/>
    <property type="project" value="UniProtKB-KW"/>
</dbReference>